<evidence type="ECO:0000256" key="1">
    <source>
        <dbReference type="ARBA" id="ARBA00010333"/>
    </source>
</evidence>
<dbReference type="Proteomes" id="UP001266357">
    <property type="component" value="Unassembled WGS sequence"/>
</dbReference>
<reference evidence="4 5" key="1">
    <citation type="submission" date="2023-09" db="EMBL/GenBank/DDBJ databases">
        <authorList>
            <person name="Rey-Velasco X."/>
        </authorList>
    </citation>
    <scope>NUCLEOTIDE SEQUENCE [LARGE SCALE GENOMIC DNA]</scope>
    <source>
        <strain evidence="4 5">W431</strain>
    </source>
</reference>
<dbReference type="PANTHER" id="PTHR35936">
    <property type="entry name" value="MEMBRANE-BOUND LYTIC MUREIN TRANSGLYCOSYLASE F"/>
    <property type="match status" value="1"/>
</dbReference>
<protein>
    <submittedName>
        <fullName evidence="4">Transporter substrate-binding domain-containing protein</fullName>
    </submittedName>
</protein>
<dbReference type="RefSeq" id="WP_311583655.1">
    <property type="nucleotide sequence ID" value="NZ_JAVRIF010000009.1"/>
</dbReference>
<name>A0ABU3A6W8_9GAMM</name>
<dbReference type="EMBL" id="JAVRIF010000009">
    <property type="protein sequence ID" value="MDT0604828.1"/>
    <property type="molecule type" value="Genomic_DNA"/>
</dbReference>
<evidence type="ECO:0000259" key="3">
    <source>
        <dbReference type="SMART" id="SM00062"/>
    </source>
</evidence>
<dbReference type="PANTHER" id="PTHR35936:SF19">
    <property type="entry name" value="AMINO-ACID-BINDING PROTEIN YXEM-RELATED"/>
    <property type="match status" value="1"/>
</dbReference>
<comment type="caution">
    <text evidence="4">The sequence shown here is derived from an EMBL/GenBank/DDBJ whole genome shotgun (WGS) entry which is preliminary data.</text>
</comment>
<evidence type="ECO:0000313" key="5">
    <source>
        <dbReference type="Proteomes" id="UP001266357"/>
    </source>
</evidence>
<proteinExistence type="inferred from homology"/>
<dbReference type="SUPFAM" id="SSF53850">
    <property type="entry name" value="Periplasmic binding protein-like II"/>
    <property type="match status" value="1"/>
</dbReference>
<sequence>MLIVCTKVSSQTADINTNETTLNELVINVVAPELKPLVYNADKVAVGLLIDTLNKVSEYSSLKFNVTVMPWGRAMLEVKNGHADAIMPTLYTNERAQSLVFPPQQFVNFYGSVLIKKVDNNFEFDSFDTMTSKKSVAKVRSVLLGEEFEKAKKEGLFTIAEVSRLEDAFNMLLLDRVDLVVTDGFAAYSSIKEMGIEDNISVMSISSLEEPSFIAFSPQFAKKHDVIEIMSIIDEFNNPDRYKKILSSH</sequence>
<accession>A0ABU3A6W8</accession>
<keyword evidence="2" id="KW-0732">Signal</keyword>
<gene>
    <name evidence="4" type="ORF">RM573_14575</name>
</gene>
<keyword evidence="5" id="KW-1185">Reference proteome</keyword>
<evidence type="ECO:0000313" key="4">
    <source>
        <dbReference type="EMBL" id="MDT0604828.1"/>
    </source>
</evidence>
<comment type="similarity">
    <text evidence="1">Belongs to the bacterial solute-binding protein 3 family.</text>
</comment>
<feature type="domain" description="Solute-binding protein family 3/N-terminal" evidence="3">
    <location>
        <begin position="26"/>
        <end position="249"/>
    </location>
</feature>
<dbReference type="SMART" id="SM00062">
    <property type="entry name" value="PBPb"/>
    <property type="match status" value="1"/>
</dbReference>
<dbReference type="InterPro" id="IPR001638">
    <property type="entry name" value="Solute-binding_3/MltF_N"/>
</dbReference>
<dbReference type="Gene3D" id="3.40.190.10">
    <property type="entry name" value="Periplasmic binding protein-like II"/>
    <property type="match status" value="2"/>
</dbReference>
<dbReference type="Pfam" id="PF00497">
    <property type="entry name" value="SBP_bac_3"/>
    <property type="match status" value="1"/>
</dbReference>
<organism evidence="4 5">
    <name type="scientific">Thalassotalea castellviae</name>
    <dbReference type="NCBI Taxonomy" id="3075612"/>
    <lineage>
        <taxon>Bacteria</taxon>
        <taxon>Pseudomonadati</taxon>
        <taxon>Pseudomonadota</taxon>
        <taxon>Gammaproteobacteria</taxon>
        <taxon>Alteromonadales</taxon>
        <taxon>Colwelliaceae</taxon>
        <taxon>Thalassotalea</taxon>
    </lineage>
</organism>
<evidence type="ECO:0000256" key="2">
    <source>
        <dbReference type="ARBA" id="ARBA00022729"/>
    </source>
</evidence>